<accession>A0A2M4D7S7</accession>
<feature type="compositionally biased region" description="Polar residues" evidence="1">
    <location>
        <begin position="42"/>
        <end position="63"/>
    </location>
</feature>
<protein>
    <submittedName>
        <fullName evidence="3">Putative secreted protein</fullName>
    </submittedName>
</protein>
<evidence type="ECO:0000256" key="2">
    <source>
        <dbReference type="SAM" id="SignalP"/>
    </source>
</evidence>
<dbReference type="AlphaFoldDB" id="A0A2M4D7S7"/>
<feature type="chain" id="PRO_5014695226" evidence="2">
    <location>
        <begin position="18"/>
        <end position="179"/>
    </location>
</feature>
<sequence>MFVCLLLLLLPTKGSLGTMRSICRLSGSLFCEPLSLAGANKTKPNSQERMGASTTSIRSTTTHPGAATDGTARTKTNIETEIKTNHHGPLAQASPSKKKTKTNEQIKNGLNANERTNERRTLRRVDPGVRHCVKTPLLDTTKQRFSQGRRDDTRLLPSQHHHRGGRGCYGVGKIALIAL</sequence>
<name>A0A2M4D7S7_ANODA</name>
<keyword evidence="2" id="KW-0732">Signal</keyword>
<feature type="compositionally biased region" description="Basic and acidic residues" evidence="1">
    <location>
        <begin position="115"/>
        <end position="129"/>
    </location>
</feature>
<proteinExistence type="predicted"/>
<dbReference type="EMBL" id="GGFL01009456">
    <property type="protein sequence ID" value="MBW73634.1"/>
    <property type="molecule type" value="Transcribed_RNA"/>
</dbReference>
<organism evidence="3">
    <name type="scientific">Anopheles darlingi</name>
    <name type="common">Mosquito</name>
    <dbReference type="NCBI Taxonomy" id="43151"/>
    <lineage>
        <taxon>Eukaryota</taxon>
        <taxon>Metazoa</taxon>
        <taxon>Ecdysozoa</taxon>
        <taxon>Arthropoda</taxon>
        <taxon>Hexapoda</taxon>
        <taxon>Insecta</taxon>
        <taxon>Pterygota</taxon>
        <taxon>Neoptera</taxon>
        <taxon>Endopterygota</taxon>
        <taxon>Diptera</taxon>
        <taxon>Nematocera</taxon>
        <taxon>Culicoidea</taxon>
        <taxon>Culicidae</taxon>
        <taxon>Anophelinae</taxon>
        <taxon>Anopheles</taxon>
    </lineage>
</organism>
<evidence type="ECO:0000313" key="3">
    <source>
        <dbReference type="EMBL" id="MBW73634.1"/>
    </source>
</evidence>
<evidence type="ECO:0000256" key="1">
    <source>
        <dbReference type="SAM" id="MobiDB-lite"/>
    </source>
</evidence>
<reference evidence="3" key="1">
    <citation type="submission" date="2018-01" db="EMBL/GenBank/DDBJ databases">
        <title>An insight into the sialome of Amazonian anophelines.</title>
        <authorList>
            <person name="Ribeiro J.M."/>
            <person name="Scarpassa V."/>
            <person name="Calvo E."/>
        </authorList>
    </citation>
    <scope>NUCLEOTIDE SEQUENCE</scope>
</reference>
<feature type="signal peptide" evidence="2">
    <location>
        <begin position="1"/>
        <end position="17"/>
    </location>
</feature>
<feature type="region of interest" description="Disordered" evidence="1">
    <location>
        <begin position="39"/>
        <end position="164"/>
    </location>
</feature>